<dbReference type="Proteomes" id="UP000002010">
    <property type="component" value="Chromosome"/>
</dbReference>
<dbReference type="EMBL" id="CP001154">
    <property type="protein sequence ID" value="ACO74558.1"/>
    <property type="molecule type" value="Genomic_DNA"/>
</dbReference>
<protein>
    <submittedName>
        <fullName evidence="1">Uncharacterized protein</fullName>
    </submittedName>
</protein>
<sequence length="57" mass="6174">MAEASQDQADPEEALIDSSIVRCPPACRRSTKTLAIRKSAVHAAALATKMHASPRWK</sequence>
<dbReference type="STRING" id="557598.LHK_01570"/>
<name>C1D7W8_LARHH</name>
<proteinExistence type="predicted"/>
<evidence type="ECO:0000313" key="2">
    <source>
        <dbReference type="Proteomes" id="UP000002010"/>
    </source>
</evidence>
<keyword evidence="2" id="KW-1185">Reference proteome</keyword>
<gene>
    <name evidence="1" type="ordered locus">LHK_01570</name>
</gene>
<dbReference type="KEGG" id="lhk:LHK_01570"/>
<reference evidence="1 2" key="1">
    <citation type="journal article" date="2009" name="PLoS Genet.">
        <title>The complete genome and proteome of Laribacter hongkongensis reveal potential mechanisms for adaptations to different temperatures and habitats.</title>
        <authorList>
            <person name="Woo P.C."/>
            <person name="Lau S.K."/>
            <person name="Tse H."/>
            <person name="Teng J.L."/>
            <person name="Curreem S.O."/>
            <person name="Tsang A.K."/>
            <person name="Fan R.Y."/>
            <person name="Wong G.K."/>
            <person name="Huang Y."/>
            <person name="Loman N.J."/>
            <person name="Snyder L.A."/>
            <person name="Cai J.J."/>
            <person name="Huang J.D."/>
            <person name="Mak W."/>
            <person name="Pallen M.J."/>
            <person name="Lok S."/>
            <person name="Yuen K.Y."/>
        </authorList>
    </citation>
    <scope>NUCLEOTIDE SEQUENCE [LARGE SCALE GENOMIC DNA]</scope>
    <source>
        <strain evidence="1 2">HLHK9</strain>
    </source>
</reference>
<evidence type="ECO:0000313" key="1">
    <source>
        <dbReference type="EMBL" id="ACO74558.1"/>
    </source>
</evidence>
<organism evidence="1 2">
    <name type="scientific">Laribacter hongkongensis (strain HLHK9)</name>
    <dbReference type="NCBI Taxonomy" id="557598"/>
    <lineage>
        <taxon>Bacteria</taxon>
        <taxon>Pseudomonadati</taxon>
        <taxon>Pseudomonadota</taxon>
        <taxon>Betaproteobacteria</taxon>
        <taxon>Neisseriales</taxon>
        <taxon>Aquaspirillaceae</taxon>
        <taxon>Laribacter</taxon>
    </lineage>
</organism>
<accession>C1D7W8</accession>
<dbReference type="AlphaFoldDB" id="C1D7W8"/>
<dbReference type="HOGENOM" id="CLU_2991122_0_0_4"/>